<evidence type="ECO:0000313" key="2">
    <source>
        <dbReference type="EMBL" id="ETV91179.1"/>
    </source>
</evidence>
<gene>
    <name evidence="2" type="ORF">H310_14181</name>
</gene>
<sequence length="224" mass="24339">MGRHRALYCSLPTMGCCTSHRVEMPLRPERAELRDGTTTVDNNSQPTVLDSENTLFQYSSQSSDALHQGPNPVWHHRPAPPTMRTTEFIANELQQYPATSMDNIWSDSGGGGRALPPSTASTNIWSIQSRQVSGVEGTSNIWGVPSHDLGDDSLGDQQPPLWRYAVEDFTTTSSISSDVTTRNVWSGHLTDSGATSDCPPPSSTLLALPRPNGLIAIDEHGRTP</sequence>
<accession>A0A024TAZ1</accession>
<dbReference type="AlphaFoldDB" id="A0A024TAZ1"/>
<feature type="region of interest" description="Disordered" evidence="1">
    <location>
        <begin position="191"/>
        <end position="224"/>
    </location>
</feature>
<organism evidence="2">
    <name type="scientific">Aphanomyces invadans</name>
    <dbReference type="NCBI Taxonomy" id="157072"/>
    <lineage>
        <taxon>Eukaryota</taxon>
        <taxon>Sar</taxon>
        <taxon>Stramenopiles</taxon>
        <taxon>Oomycota</taxon>
        <taxon>Saprolegniomycetes</taxon>
        <taxon>Saprolegniales</taxon>
        <taxon>Verrucalvaceae</taxon>
        <taxon>Aphanomyces</taxon>
    </lineage>
</organism>
<evidence type="ECO:0000256" key="1">
    <source>
        <dbReference type="SAM" id="MobiDB-lite"/>
    </source>
</evidence>
<dbReference type="EMBL" id="KI914013">
    <property type="protein sequence ID" value="ETV91179.1"/>
    <property type="molecule type" value="Genomic_DNA"/>
</dbReference>
<dbReference type="RefSeq" id="XP_008880210.1">
    <property type="nucleotide sequence ID" value="XM_008881988.1"/>
</dbReference>
<dbReference type="GeneID" id="20091231"/>
<name>A0A024TAZ1_9STRA</name>
<dbReference type="VEuPathDB" id="FungiDB:H310_14181"/>
<reference evidence="2" key="1">
    <citation type="submission" date="2013-12" db="EMBL/GenBank/DDBJ databases">
        <title>The Genome Sequence of Aphanomyces invadans NJM9701.</title>
        <authorList>
            <consortium name="The Broad Institute Genomics Platform"/>
            <person name="Russ C."/>
            <person name="Tyler B."/>
            <person name="van West P."/>
            <person name="Dieguez-Uribeondo J."/>
            <person name="Young S.K."/>
            <person name="Zeng Q."/>
            <person name="Gargeya S."/>
            <person name="Fitzgerald M."/>
            <person name="Abouelleil A."/>
            <person name="Alvarado L."/>
            <person name="Chapman S.B."/>
            <person name="Gainer-Dewar J."/>
            <person name="Goldberg J."/>
            <person name="Griggs A."/>
            <person name="Gujja S."/>
            <person name="Hansen M."/>
            <person name="Howarth C."/>
            <person name="Imamovic A."/>
            <person name="Ireland A."/>
            <person name="Larimer J."/>
            <person name="McCowan C."/>
            <person name="Murphy C."/>
            <person name="Pearson M."/>
            <person name="Poon T.W."/>
            <person name="Priest M."/>
            <person name="Roberts A."/>
            <person name="Saif S."/>
            <person name="Shea T."/>
            <person name="Sykes S."/>
            <person name="Wortman J."/>
            <person name="Nusbaum C."/>
            <person name="Birren B."/>
        </authorList>
    </citation>
    <scope>NUCLEOTIDE SEQUENCE [LARGE SCALE GENOMIC DNA]</scope>
    <source>
        <strain evidence="2">NJM9701</strain>
    </source>
</reference>
<protein>
    <submittedName>
        <fullName evidence="2">Uncharacterized protein</fullName>
    </submittedName>
</protein>
<dbReference type="OrthoDB" id="10367200at2759"/>
<proteinExistence type="predicted"/>